<dbReference type="KEGG" id="psu:Psesu_2030"/>
<dbReference type="AlphaFoldDB" id="E6WUU2"/>
<dbReference type="Proteomes" id="UP000008632">
    <property type="component" value="Chromosome"/>
</dbReference>
<dbReference type="PANTHER" id="PTHR33420:SF3">
    <property type="entry name" value="FIMBRIAL SUBUNIT ELFA"/>
    <property type="match status" value="1"/>
</dbReference>
<name>E6WUU2_PSEUU</name>
<gene>
    <name evidence="6" type="ordered locus">Psesu_2030</name>
</gene>
<feature type="signal peptide" evidence="5">
    <location>
        <begin position="1"/>
        <end position="22"/>
    </location>
</feature>
<dbReference type="GO" id="GO:0043709">
    <property type="term" value="P:cell adhesion involved in single-species biofilm formation"/>
    <property type="evidence" value="ECO:0007669"/>
    <property type="project" value="TreeGrafter"/>
</dbReference>
<keyword evidence="3 5" id="KW-0732">Signal</keyword>
<dbReference type="GO" id="GO:0009289">
    <property type="term" value="C:pilus"/>
    <property type="evidence" value="ECO:0007669"/>
    <property type="project" value="UniProtKB-SubCell"/>
</dbReference>
<dbReference type="PANTHER" id="PTHR33420">
    <property type="entry name" value="FIMBRIAL SUBUNIT ELFA-RELATED"/>
    <property type="match status" value="1"/>
</dbReference>
<organism evidence="6 7">
    <name type="scientific">Pseudoxanthomonas suwonensis (strain 11-1)</name>
    <dbReference type="NCBI Taxonomy" id="743721"/>
    <lineage>
        <taxon>Bacteria</taxon>
        <taxon>Pseudomonadati</taxon>
        <taxon>Pseudomonadota</taxon>
        <taxon>Gammaproteobacteria</taxon>
        <taxon>Lysobacterales</taxon>
        <taxon>Lysobacteraceae</taxon>
        <taxon>Pseudoxanthomonas</taxon>
    </lineage>
</organism>
<proteinExistence type="inferred from homology"/>
<comment type="similarity">
    <text evidence="2">Belongs to the fimbrial protein family.</text>
</comment>
<dbReference type="RefSeq" id="WP_013535694.1">
    <property type="nucleotide sequence ID" value="NC_014924.1"/>
</dbReference>
<evidence type="ECO:0000313" key="6">
    <source>
        <dbReference type="EMBL" id="ADV27866.1"/>
    </source>
</evidence>
<accession>E6WUU2</accession>
<keyword evidence="7" id="KW-1185">Reference proteome</keyword>
<dbReference type="Pfam" id="PF16970">
    <property type="entry name" value="FimA"/>
    <property type="match status" value="1"/>
</dbReference>
<evidence type="ECO:0000256" key="5">
    <source>
        <dbReference type="SAM" id="SignalP"/>
    </source>
</evidence>
<evidence type="ECO:0000256" key="4">
    <source>
        <dbReference type="ARBA" id="ARBA00023263"/>
    </source>
</evidence>
<dbReference type="SUPFAM" id="SSF49401">
    <property type="entry name" value="Bacterial adhesins"/>
    <property type="match status" value="1"/>
</dbReference>
<feature type="chain" id="PRO_5003215137" evidence="5">
    <location>
        <begin position="23"/>
        <end position="178"/>
    </location>
</feature>
<dbReference type="InterPro" id="IPR050263">
    <property type="entry name" value="Bact_Fimbrial_Adh_Pro"/>
</dbReference>
<dbReference type="InterPro" id="IPR008966">
    <property type="entry name" value="Adhesion_dom_sf"/>
</dbReference>
<dbReference type="HOGENOM" id="CLU_088965_2_4_6"/>
<dbReference type="OrthoDB" id="6494728at2"/>
<dbReference type="eggNOG" id="COG3539">
    <property type="taxonomic scope" value="Bacteria"/>
</dbReference>
<sequence length="178" mass="18058">MKRITIPAVALAAGLAAGTAAASDGTITFQGVITAATCTVAVNGGTATASITLPTVSSSILAANTESAGDSAFILELSDCDLDTLTDVMPYFEVGPNVDLATGHLNNTGTATNVQVQLFYGQDASKVVRIGSLEQLADANANWLADDGTLTFGARYYAAGAVVPGSVVTSVTYSLVYR</sequence>
<reference evidence="6 7" key="1">
    <citation type="submission" date="2011-01" db="EMBL/GenBank/DDBJ databases">
        <title>Complete sequence of Pseudoxanthomonas suwonensis 11-1.</title>
        <authorList>
            <consortium name="US DOE Joint Genome Institute"/>
            <person name="Lucas S."/>
            <person name="Copeland A."/>
            <person name="Lapidus A."/>
            <person name="Cheng J.-F."/>
            <person name="Goodwin L."/>
            <person name="Pitluck S."/>
            <person name="Teshima H."/>
            <person name="Detter J.C."/>
            <person name="Han C."/>
            <person name="Tapia R."/>
            <person name="Land M."/>
            <person name="Hauser L."/>
            <person name="Kyrpides N."/>
            <person name="Ivanova N."/>
            <person name="Ovchinnikova G."/>
            <person name="Siebers A.K."/>
            <person name="Allgaier M."/>
            <person name="Thelen M.P."/>
            <person name="Hugenholtz P."/>
            <person name="Gladden J."/>
            <person name="Woyke T."/>
        </authorList>
    </citation>
    <scope>NUCLEOTIDE SEQUENCE [LARGE SCALE GENOMIC DNA]</scope>
    <source>
        <strain evidence="7">11-1</strain>
    </source>
</reference>
<evidence type="ECO:0000256" key="1">
    <source>
        <dbReference type="ARBA" id="ARBA00004561"/>
    </source>
</evidence>
<dbReference type="Gene3D" id="2.60.40.1090">
    <property type="entry name" value="Fimbrial-type adhesion domain"/>
    <property type="match status" value="1"/>
</dbReference>
<evidence type="ECO:0000256" key="3">
    <source>
        <dbReference type="ARBA" id="ARBA00022729"/>
    </source>
</evidence>
<evidence type="ECO:0000256" key="2">
    <source>
        <dbReference type="ARBA" id="ARBA00006671"/>
    </source>
</evidence>
<evidence type="ECO:0000313" key="7">
    <source>
        <dbReference type="Proteomes" id="UP000008632"/>
    </source>
</evidence>
<protein>
    <submittedName>
        <fullName evidence="6">Fimbrial protein domain-containing protein</fullName>
    </submittedName>
</protein>
<dbReference type="InterPro" id="IPR036937">
    <property type="entry name" value="Adhesion_dom_fimbrial_sf"/>
</dbReference>
<keyword evidence="4" id="KW-0281">Fimbrium</keyword>
<dbReference type="STRING" id="743721.Psesu_2030"/>
<comment type="subcellular location">
    <subcellularLocation>
        <location evidence="1">Fimbrium</location>
    </subcellularLocation>
</comment>
<dbReference type="InterPro" id="IPR039458">
    <property type="entry name" value="FimA-like"/>
</dbReference>
<dbReference type="EMBL" id="CP002446">
    <property type="protein sequence ID" value="ADV27866.1"/>
    <property type="molecule type" value="Genomic_DNA"/>
</dbReference>